<sequence>MADADDRVEIDVEGSGEEQAAKVESAQDVADRVRSWQAGAPVDTVREELERAFAKAGLSPDAAEIEQMAQRISDEQGVDVEQG</sequence>
<evidence type="ECO:0000313" key="2">
    <source>
        <dbReference type="EMBL" id="GMA86641.1"/>
    </source>
</evidence>
<accession>A0ABQ6JGG5</accession>
<feature type="region of interest" description="Disordered" evidence="1">
    <location>
        <begin position="1"/>
        <end position="28"/>
    </location>
</feature>
<dbReference type="Proteomes" id="UP001157017">
    <property type="component" value="Unassembled WGS sequence"/>
</dbReference>
<organism evidence="2 3">
    <name type="scientific">Angustibacter aerolatus</name>
    <dbReference type="NCBI Taxonomy" id="1162965"/>
    <lineage>
        <taxon>Bacteria</taxon>
        <taxon>Bacillati</taxon>
        <taxon>Actinomycetota</taxon>
        <taxon>Actinomycetes</taxon>
        <taxon>Kineosporiales</taxon>
        <taxon>Kineosporiaceae</taxon>
    </lineage>
</organism>
<keyword evidence="3" id="KW-1185">Reference proteome</keyword>
<feature type="compositionally biased region" description="Basic and acidic residues" evidence="1">
    <location>
        <begin position="1"/>
        <end position="10"/>
    </location>
</feature>
<proteinExistence type="predicted"/>
<comment type="caution">
    <text evidence="2">The sequence shown here is derived from an EMBL/GenBank/DDBJ whole genome shotgun (WGS) entry which is preliminary data.</text>
</comment>
<protein>
    <submittedName>
        <fullName evidence="2">Uncharacterized protein</fullName>
    </submittedName>
</protein>
<evidence type="ECO:0000256" key="1">
    <source>
        <dbReference type="SAM" id="MobiDB-lite"/>
    </source>
</evidence>
<name>A0ABQ6JGG5_9ACTN</name>
<dbReference type="EMBL" id="BSUZ01000001">
    <property type="protein sequence ID" value="GMA86641.1"/>
    <property type="molecule type" value="Genomic_DNA"/>
</dbReference>
<gene>
    <name evidence="2" type="ORF">GCM10025868_18910</name>
</gene>
<reference evidence="3" key="1">
    <citation type="journal article" date="2019" name="Int. J. Syst. Evol. Microbiol.">
        <title>The Global Catalogue of Microorganisms (GCM) 10K type strain sequencing project: providing services to taxonomists for standard genome sequencing and annotation.</title>
        <authorList>
            <consortium name="The Broad Institute Genomics Platform"/>
            <consortium name="The Broad Institute Genome Sequencing Center for Infectious Disease"/>
            <person name="Wu L."/>
            <person name="Ma J."/>
        </authorList>
    </citation>
    <scope>NUCLEOTIDE SEQUENCE [LARGE SCALE GENOMIC DNA]</scope>
    <source>
        <strain evidence="3">NBRC 108730</strain>
    </source>
</reference>
<evidence type="ECO:0000313" key="3">
    <source>
        <dbReference type="Proteomes" id="UP001157017"/>
    </source>
</evidence>